<dbReference type="InterPro" id="IPR012338">
    <property type="entry name" value="Beta-lactam/transpept-like"/>
</dbReference>
<feature type="compositionally biased region" description="Basic and acidic residues" evidence="1">
    <location>
        <begin position="194"/>
        <end position="210"/>
    </location>
</feature>
<dbReference type="Proteomes" id="UP000442990">
    <property type="component" value="Unassembled WGS sequence"/>
</dbReference>
<evidence type="ECO:0000313" key="2">
    <source>
        <dbReference type="EMBL" id="KAB1988696.1"/>
    </source>
</evidence>
<proteinExistence type="predicted"/>
<sequence length="375" mass="39345">MRPLMQPALTEPPLSLTRQVPSALGAPGTAITRPAGRPEPVGGPPTAAPRTRPPPRDQGPTGPPHPVRGPDPATTPGTETCLMTVRDKEGSAIQRPGHLGYFQPYPCSWRRSPWSGAACRGGLRSPRGHPPPGPRRPHPPASRLAAAFPAVTLLADDGSGSHVANTGSGMANSNHFRAGSVPKSFIATVAPQLADERRPSLPDSVDEHRPPPPGSVDGPPPGLARGAGDDGHRVTPRSPPHHTGGLRDFTRTARGAAPVTPPQVLRIALTRPPSAVAVTLTRTPMLEHPLRIARRGRRTGPGARTRPARRPIPSPHPVERPGPGPGSRLTTPVRVMWAGDGGQNCTMSGAPSRAASAVRSSGWRWDSRSASTRFS</sequence>
<dbReference type="AlphaFoldDB" id="A0A7J5DJ20"/>
<keyword evidence="2" id="KW-0378">Hydrolase</keyword>
<organism evidence="2 3">
    <name type="scientific">Streptomyces triticiradicis</name>
    <dbReference type="NCBI Taxonomy" id="2651189"/>
    <lineage>
        <taxon>Bacteria</taxon>
        <taxon>Bacillati</taxon>
        <taxon>Actinomycetota</taxon>
        <taxon>Actinomycetes</taxon>
        <taxon>Kitasatosporales</taxon>
        <taxon>Streptomycetaceae</taxon>
        <taxon>Streptomyces</taxon>
    </lineage>
</organism>
<feature type="region of interest" description="Disordered" evidence="1">
    <location>
        <begin position="116"/>
        <end position="142"/>
    </location>
</feature>
<comment type="caution">
    <text evidence="2">The sequence shown here is derived from an EMBL/GenBank/DDBJ whole genome shotgun (WGS) entry which is preliminary data.</text>
</comment>
<evidence type="ECO:0000256" key="1">
    <source>
        <dbReference type="SAM" id="MobiDB-lite"/>
    </source>
</evidence>
<dbReference type="Gene3D" id="3.40.710.10">
    <property type="entry name" value="DD-peptidase/beta-lactamase superfamily"/>
    <property type="match status" value="1"/>
</dbReference>
<feature type="compositionally biased region" description="Low complexity" evidence="1">
    <location>
        <begin position="348"/>
        <end position="362"/>
    </location>
</feature>
<evidence type="ECO:0000313" key="3">
    <source>
        <dbReference type="Proteomes" id="UP000442990"/>
    </source>
</evidence>
<feature type="compositionally biased region" description="Pro residues" evidence="1">
    <location>
        <begin position="310"/>
        <end position="324"/>
    </location>
</feature>
<feature type="compositionally biased region" description="Pro residues" evidence="1">
    <location>
        <begin position="211"/>
        <end position="222"/>
    </location>
</feature>
<reference evidence="2 3" key="1">
    <citation type="submission" date="2019-09" db="EMBL/GenBank/DDBJ databases">
        <title>Isolation and identification of active actinomycetes.</title>
        <authorList>
            <person name="Yu Z."/>
            <person name="Han C."/>
            <person name="Yu B."/>
        </authorList>
    </citation>
    <scope>NUCLEOTIDE SEQUENCE [LARGE SCALE GENOMIC DNA]</scope>
    <source>
        <strain evidence="2 3">NEAU-H2</strain>
    </source>
</reference>
<name>A0A7J5DJ20_9ACTN</name>
<keyword evidence="3" id="KW-1185">Reference proteome</keyword>
<dbReference type="GO" id="GO:0016787">
    <property type="term" value="F:hydrolase activity"/>
    <property type="evidence" value="ECO:0007669"/>
    <property type="project" value="UniProtKB-KW"/>
</dbReference>
<dbReference type="SUPFAM" id="SSF56601">
    <property type="entry name" value="beta-lactamase/transpeptidase-like"/>
    <property type="match status" value="1"/>
</dbReference>
<gene>
    <name evidence="2" type="ORF">F8144_11570</name>
</gene>
<protein>
    <submittedName>
        <fullName evidence="2">Serine hydrolase</fullName>
    </submittedName>
</protein>
<dbReference type="EMBL" id="WBKG01000007">
    <property type="protein sequence ID" value="KAB1988696.1"/>
    <property type="molecule type" value="Genomic_DNA"/>
</dbReference>
<feature type="region of interest" description="Disordered" evidence="1">
    <location>
        <begin position="1"/>
        <end position="99"/>
    </location>
</feature>
<feature type="region of interest" description="Disordered" evidence="1">
    <location>
        <begin position="296"/>
        <end position="375"/>
    </location>
</feature>
<accession>A0A7J5DJ20</accession>
<feature type="region of interest" description="Disordered" evidence="1">
    <location>
        <begin position="194"/>
        <end position="254"/>
    </location>
</feature>